<reference evidence="1 2" key="1">
    <citation type="submission" date="2018-06" db="EMBL/GenBank/DDBJ databases">
        <title>Genomic Encyclopedia of Archaeal and Bacterial Type Strains, Phase II (KMG-II): from individual species to whole genera.</title>
        <authorList>
            <person name="Goeker M."/>
        </authorList>
    </citation>
    <scope>NUCLEOTIDE SEQUENCE [LARGE SCALE GENOMIC DNA]</scope>
    <source>
        <strain evidence="1 2">T4</strain>
    </source>
</reference>
<dbReference type="EMBL" id="QKTX01000016">
    <property type="protein sequence ID" value="PZV78599.1"/>
    <property type="molecule type" value="Genomic_DNA"/>
</dbReference>
<dbReference type="GO" id="GO:0006355">
    <property type="term" value="P:regulation of DNA-templated transcription"/>
    <property type="evidence" value="ECO:0007669"/>
    <property type="project" value="InterPro"/>
</dbReference>
<dbReference type="SUPFAM" id="SSF47598">
    <property type="entry name" value="Ribbon-helix-helix"/>
    <property type="match status" value="1"/>
</dbReference>
<dbReference type="InterPro" id="IPR008651">
    <property type="entry name" value="Uncharacterised_HicB"/>
</dbReference>
<dbReference type="Gene3D" id="1.10.1220.10">
    <property type="entry name" value="Met repressor-like"/>
    <property type="match status" value="1"/>
</dbReference>
<name>A0A326RL35_9BACT</name>
<dbReference type="InterPro" id="IPR013321">
    <property type="entry name" value="Arc_rbn_hlx_hlx"/>
</dbReference>
<proteinExistence type="predicted"/>
<evidence type="ECO:0000313" key="1">
    <source>
        <dbReference type="EMBL" id="PZV78599.1"/>
    </source>
</evidence>
<sequence>MKNTITYKNFIGSISFSSEDEVFHGKIEGIDDLVTFEGTTVEEMKNAFRDAVEDYLELCAEIGKKPEKSYKGTFNVRIKPELHQKIARKALIKGYSLNQFVEKALEDFMVKEPD</sequence>
<dbReference type="Pfam" id="PF05534">
    <property type="entry name" value="HicB"/>
    <property type="match status" value="1"/>
</dbReference>
<dbReference type="SUPFAM" id="SSF143100">
    <property type="entry name" value="TTHA1013/TTHA0281-like"/>
    <property type="match status" value="1"/>
</dbReference>
<gene>
    <name evidence="1" type="ORF">CLV31_11628</name>
</gene>
<dbReference type="AlphaFoldDB" id="A0A326RL35"/>
<dbReference type="RefSeq" id="WP_111394437.1">
    <property type="nucleotide sequence ID" value="NZ_JBKBOX010000008.1"/>
</dbReference>
<dbReference type="OrthoDB" id="5297106at2"/>
<accession>A0A326RL35</accession>
<organism evidence="1 2">
    <name type="scientific">Algoriphagus aquaeductus</name>
    <dbReference type="NCBI Taxonomy" id="475299"/>
    <lineage>
        <taxon>Bacteria</taxon>
        <taxon>Pseudomonadati</taxon>
        <taxon>Bacteroidota</taxon>
        <taxon>Cytophagia</taxon>
        <taxon>Cytophagales</taxon>
        <taxon>Cyclobacteriaceae</taxon>
        <taxon>Algoriphagus</taxon>
    </lineage>
</organism>
<keyword evidence="2" id="KW-1185">Reference proteome</keyword>
<evidence type="ECO:0000313" key="2">
    <source>
        <dbReference type="Proteomes" id="UP000248917"/>
    </source>
</evidence>
<dbReference type="Proteomes" id="UP000248917">
    <property type="component" value="Unassembled WGS sequence"/>
</dbReference>
<dbReference type="InterPro" id="IPR035069">
    <property type="entry name" value="TTHA1013/TTHA0281-like"/>
</dbReference>
<protein>
    <submittedName>
        <fullName evidence="1">Putative HicB family RNase H-like nuclease</fullName>
    </submittedName>
</protein>
<dbReference type="InterPro" id="IPR010985">
    <property type="entry name" value="Ribbon_hlx_hlx"/>
</dbReference>
<comment type="caution">
    <text evidence="1">The sequence shown here is derived from an EMBL/GenBank/DDBJ whole genome shotgun (WGS) entry which is preliminary data.</text>
</comment>